<dbReference type="AlphaFoldDB" id="A0A078KRL1"/>
<sequence>MTRELKEILVKIAGMPKADQRWILNKLPEQQKTLFKQMQGEQELANARRFSKLPKRTEPLQLAPKVPAYPQSLSPYPSLYIAIVLEQGQFSWQESFLQAVDQEGSIKRLMSKELHALKEAPKQALFKQWQKESSFHTFLEQSND</sequence>
<evidence type="ECO:0000313" key="1">
    <source>
        <dbReference type="EMBL" id="CDZ77060.1"/>
    </source>
</evidence>
<keyword evidence="2" id="KW-1185">Reference proteome</keyword>
<organism evidence="1 2">
    <name type="scientific">Legionella massiliensis</name>
    <dbReference type="NCBI Taxonomy" id="1034943"/>
    <lineage>
        <taxon>Bacteria</taxon>
        <taxon>Pseudomonadati</taxon>
        <taxon>Pseudomonadota</taxon>
        <taxon>Gammaproteobacteria</taxon>
        <taxon>Legionellales</taxon>
        <taxon>Legionellaceae</taxon>
        <taxon>Legionella</taxon>
    </lineage>
</organism>
<reference evidence="1 2" key="1">
    <citation type="submission" date="2014-06" db="EMBL/GenBank/DDBJ databases">
        <authorList>
            <person name="Urmite Genomes Urmite Genomes"/>
        </authorList>
    </citation>
    <scope>NUCLEOTIDE SEQUENCE [LARGE SCALE GENOMIC DNA]</scope>
</reference>
<dbReference type="EMBL" id="CCSB01000001">
    <property type="protein sequence ID" value="CDZ77060.1"/>
    <property type="molecule type" value="Genomic_DNA"/>
</dbReference>
<name>A0A078KRL1_9GAMM</name>
<gene>
    <name evidence="1" type="ORF">BN59_01339</name>
</gene>
<accession>A0A078KRL1</accession>
<dbReference type="RefSeq" id="WP_043873474.1">
    <property type="nucleotide sequence ID" value="NZ_CCVW01000001.1"/>
</dbReference>
<dbReference type="eggNOG" id="ENOG5030QQ5">
    <property type="taxonomic scope" value="Bacteria"/>
</dbReference>
<proteinExistence type="predicted"/>
<protein>
    <submittedName>
        <fullName evidence="1">Uncharacterized protein</fullName>
    </submittedName>
</protein>
<dbReference type="STRING" id="1034943.BN59_01339"/>
<evidence type="ECO:0000313" key="2">
    <source>
        <dbReference type="Proteomes" id="UP000044071"/>
    </source>
</evidence>
<dbReference type="OrthoDB" id="5650559at2"/>
<dbReference type="Proteomes" id="UP000044071">
    <property type="component" value="Unassembled WGS sequence"/>
</dbReference>